<dbReference type="InterPro" id="IPR002182">
    <property type="entry name" value="NB-ARC"/>
</dbReference>
<dbReference type="InterPro" id="IPR027417">
    <property type="entry name" value="P-loop_NTPase"/>
</dbReference>
<feature type="domain" description="NB-ARC" evidence="3">
    <location>
        <begin position="177"/>
        <end position="342"/>
    </location>
</feature>
<organism evidence="6">
    <name type="scientific">Brachypodium distachyon</name>
    <name type="common">Purple false brome</name>
    <name type="synonym">Trachynia distachya</name>
    <dbReference type="NCBI Taxonomy" id="15368"/>
    <lineage>
        <taxon>Eukaryota</taxon>
        <taxon>Viridiplantae</taxon>
        <taxon>Streptophyta</taxon>
        <taxon>Embryophyta</taxon>
        <taxon>Tracheophyta</taxon>
        <taxon>Spermatophyta</taxon>
        <taxon>Magnoliopsida</taxon>
        <taxon>Liliopsida</taxon>
        <taxon>Poales</taxon>
        <taxon>Poaceae</taxon>
        <taxon>BOP clade</taxon>
        <taxon>Pooideae</taxon>
        <taxon>Stipodae</taxon>
        <taxon>Brachypodieae</taxon>
        <taxon>Brachypodium</taxon>
    </lineage>
</organism>
<dbReference type="SUPFAM" id="SSF52058">
    <property type="entry name" value="L domain-like"/>
    <property type="match status" value="1"/>
</dbReference>
<reference evidence="6 7" key="1">
    <citation type="journal article" date="2010" name="Nature">
        <title>Genome sequencing and analysis of the model grass Brachypodium distachyon.</title>
        <authorList>
            <consortium name="International Brachypodium Initiative"/>
        </authorList>
    </citation>
    <scope>NUCLEOTIDE SEQUENCE [LARGE SCALE GENOMIC DNA]</scope>
    <source>
        <strain evidence="6">Bd21</strain>
        <strain evidence="7">cv. Bd21</strain>
    </source>
</reference>
<dbReference type="Gene3D" id="3.40.50.300">
    <property type="entry name" value="P-loop containing nucleotide triphosphate hydrolases"/>
    <property type="match status" value="2"/>
</dbReference>
<evidence type="ECO:0000313" key="7">
    <source>
        <dbReference type="EnsemblPlants" id="KQK16581"/>
    </source>
</evidence>
<dbReference type="InterPro" id="IPR058922">
    <property type="entry name" value="WHD_DRP"/>
</dbReference>
<sequence>MAELAEFAVGLSKSLVTTVQSAIDEDARLRQKLEADLMAFTLQLDLMKGLMDDASQLMENILVKYIKNLIYELEDWIECASHLDDKPIFWRRLLPSCMAPPLPLDEAVEETQALQSRVEFVNSCYTSYNLIGGGDDSAAAGAGGSSTSMLVQARGATKSKKGFGDLTRLITMASRKNSALEVISVWGADGDHGTTSIIMKTYDDPQVCRNFTYRSWAKLIHPFSPHDFVRTLMLHFYANAPCDKQDKADNTCRRVLAKMKAMKATQPDDLFQEFERLVTRERYIVVLEGLSNMSDWDAIRAFFPDMKNGSCIVVSTRQCEIATLCAGQFYQILELQQFSRRHSVCALFKGSEGDGDKNKNHIRTLFGRDPQIKELGEYVSETRVNSPPVMSVWGIPGVGKSALVRKLYDERKLHSNNYDKYFWVDVSRPFNLRDLYLSLLQGIHPEKDPIEECHSLLTKHRCFVVIDELRSTKEWDLMQAALKPKKAKSVIIVITTDKSIATYCTNNNEKLLFNVKALEAAAAFDLFQMEVHKTFQDGVEQEVQELISKCGGIPKVIAAIASSIEMMGKMHVLISLEQKFMHHLETNPEYDMLQDLFDWIRVYFRDCPDYLKPCIFYLSIFPQGNIIRRRRLVRRWIAEGYSRDSHNESAEENGENHFSELLELSIIQQLASQSSSTSLNVDTDVRMVFCQVNTFIREYIVSQRREENLVFELGDKCALTTQRTGRHLVILKEWYRDKIVFERMDFSRLRSLTVFGEWRGFLISESMKLLRVLDLEDASRGVKHEDLDKVVKWLRRLKFLSLRGHDEIKYLPSSLHRMGQLQTLDIRETSIVTLPETITKLCNLQYIRAGRRQHHRQLFGVEVPRGIGKLTALHMLGVVDIGASGTKTMMKELKELTQLRKLGVSGINRKNIKKFVESIHGAHLESLSLQLDKDNQGCLDGISMPRAWVNLQSLKLYGLQDKLPQWKDQLSKLRKLDLEMATLKQNDNTEFLAKLPELCILRLCVEQLQDNKISFSAKMYGEEVPTYEKVKILEISCSSSSSLHVTFGSETMKNLELLKLDYSSGLSSYDLTGLNYLSELKEVLLKGTNEEALKTDLEQKLLNHPNKPVVNHR</sequence>
<evidence type="ECO:0000259" key="4">
    <source>
        <dbReference type="Pfam" id="PF23559"/>
    </source>
</evidence>
<gene>
    <name evidence="7" type="primary">LOC100840682</name>
    <name evidence="6" type="ORF">BRADI_1g29381v3</name>
</gene>
<dbReference type="PANTHER" id="PTHR23155:SF1135">
    <property type="entry name" value="OS08G0246300 PROTEIN"/>
    <property type="match status" value="1"/>
</dbReference>
<accession>A0A0Q3H1U3</accession>
<dbReference type="EnsemblPlants" id="KQK16581">
    <property type="protein sequence ID" value="KQK16581"/>
    <property type="gene ID" value="BRADI_1g29381v3"/>
</dbReference>
<name>A0A0Q3H1U3_BRADI</name>
<evidence type="ECO:0008006" key="9">
    <source>
        <dbReference type="Google" id="ProtNLM"/>
    </source>
</evidence>
<dbReference type="GO" id="GO:0098542">
    <property type="term" value="P:defense response to other organism"/>
    <property type="evidence" value="ECO:0000318"/>
    <property type="project" value="GO_Central"/>
</dbReference>
<evidence type="ECO:0000256" key="1">
    <source>
        <dbReference type="ARBA" id="ARBA00022737"/>
    </source>
</evidence>
<dbReference type="Proteomes" id="UP000008810">
    <property type="component" value="Chromosome 1"/>
</dbReference>
<dbReference type="EMBL" id="CM000880">
    <property type="protein sequence ID" value="KQK16581.2"/>
    <property type="molecule type" value="Genomic_DNA"/>
</dbReference>
<evidence type="ECO:0000313" key="6">
    <source>
        <dbReference type="EMBL" id="KQK16581.2"/>
    </source>
</evidence>
<dbReference type="InterPro" id="IPR032675">
    <property type="entry name" value="LRR_dom_sf"/>
</dbReference>
<feature type="domain" description="NB-ARC" evidence="3">
    <location>
        <begin position="385"/>
        <end position="533"/>
    </location>
</feature>
<dbReference type="Gramene" id="KQK16581">
    <property type="protein sequence ID" value="KQK16581"/>
    <property type="gene ID" value="BRADI_1g29381v3"/>
</dbReference>
<protein>
    <recommendedName>
        <fullName evidence="9">NB-ARC domain-containing protein</fullName>
    </recommendedName>
</protein>
<dbReference type="InterPro" id="IPR055414">
    <property type="entry name" value="LRR_R13L4/SHOC2-like"/>
</dbReference>
<dbReference type="OrthoDB" id="690341at2759"/>
<evidence type="ECO:0000259" key="3">
    <source>
        <dbReference type="Pfam" id="PF00931"/>
    </source>
</evidence>
<feature type="domain" description="Disease resistance R13L4/SHOC-2-like LRR" evidence="5">
    <location>
        <begin position="749"/>
        <end position="1109"/>
    </location>
</feature>
<dbReference type="Pfam" id="PF00931">
    <property type="entry name" value="NB-ARC"/>
    <property type="match status" value="2"/>
</dbReference>
<keyword evidence="2" id="KW-0611">Plant defense</keyword>
<feature type="domain" description="Disease resistance protein winged helix" evidence="4">
    <location>
        <begin position="620"/>
        <end position="677"/>
    </location>
</feature>
<dbReference type="AlphaFoldDB" id="A0A0Q3H1U3"/>
<dbReference type="InterPro" id="IPR044974">
    <property type="entry name" value="Disease_R_plants"/>
</dbReference>
<reference evidence="7" key="3">
    <citation type="submission" date="2018-08" db="UniProtKB">
        <authorList>
            <consortium name="EnsemblPlants"/>
        </authorList>
    </citation>
    <scope>IDENTIFICATION</scope>
    <source>
        <strain evidence="7">cv. Bd21</strain>
    </source>
</reference>
<dbReference type="GO" id="GO:0043531">
    <property type="term" value="F:ADP binding"/>
    <property type="evidence" value="ECO:0007669"/>
    <property type="project" value="InterPro"/>
</dbReference>
<dbReference type="Pfam" id="PF23559">
    <property type="entry name" value="WHD_DRP"/>
    <property type="match status" value="1"/>
</dbReference>
<dbReference type="PANTHER" id="PTHR23155">
    <property type="entry name" value="DISEASE RESISTANCE PROTEIN RP"/>
    <property type="match status" value="1"/>
</dbReference>
<dbReference type="PRINTS" id="PR00364">
    <property type="entry name" value="DISEASERSIST"/>
</dbReference>
<keyword evidence="1" id="KW-0677">Repeat</keyword>
<dbReference type="SUPFAM" id="SSF52540">
    <property type="entry name" value="P-loop containing nucleoside triphosphate hydrolases"/>
    <property type="match status" value="2"/>
</dbReference>
<dbReference type="Gene3D" id="3.80.10.10">
    <property type="entry name" value="Ribonuclease Inhibitor"/>
    <property type="match status" value="1"/>
</dbReference>
<proteinExistence type="predicted"/>
<evidence type="ECO:0000256" key="2">
    <source>
        <dbReference type="ARBA" id="ARBA00022821"/>
    </source>
</evidence>
<evidence type="ECO:0000313" key="8">
    <source>
        <dbReference type="Proteomes" id="UP000008810"/>
    </source>
</evidence>
<evidence type="ECO:0000259" key="5">
    <source>
        <dbReference type="Pfam" id="PF23598"/>
    </source>
</evidence>
<dbReference type="KEGG" id="bdi:100840682"/>
<keyword evidence="8" id="KW-1185">Reference proteome</keyword>
<reference evidence="6" key="2">
    <citation type="submission" date="2017-06" db="EMBL/GenBank/DDBJ databases">
        <title>WGS assembly of Brachypodium distachyon.</title>
        <authorList>
            <consortium name="The International Brachypodium Initiative"/>
            <person name="Lucas S."/>
            <person name="Harmon-Smith M."/>
            <person name="Lail K."/>
            <person name="Tice H."/>
            <person name="Grimwood J."/>
            <person name="Bruce D."/>
            <person name="Barry K."/>
            <person name="Shu S."/>
            <person name="Lindquist E."/>
            <person name="Wang M."/>
            <person name="Pitluck S."/>
            <person name="Vogel J.P."/>
            <person name="Garvin D.F."/>
            <person name="Mockler T.C."/>
            <person name="Schmutz J."/>
            <person name="Rokhsar D."/>
            <person name="Bevan M.W."/>
        </authorList>
    </citation>
    <scope>NUCLEOTIDE SEQUENCE</scope>
    <source>
        <strain evidence="6">Bd21</strain>
    </source>
</reference>
<dbReference type="GeneID" id="100840682"/>
<dbReference type="RefSeq" id="XP_010229694.1">
    <property type="nucleotide sequence ID" value="XM_010231392.2"/>
</dbReference>
<dbReference type="Pfam" id="PF23598">
    <property type="entry name" value="LRR_14"/>
    <property type="match status" value="1"/>
</dbReference>